<dbReference type="PROSITE" id="PS50928">
    <property type="entry name" value="ABC_TM1"/>
    <property type="match status" value="1"/>
</dbReference>
<keyword evidence="4 7" id="KW-0812">Transmembrane</keyword>
<dbReference type="SUPFAM" id="SSF161098">
    <property type="entry name" value="MetI-like"/>
    <property type="match status" value="1"/>
</dbReference>
<evidence type="ECO:0000256" key="2">
    <source>
        <dbReference type="ARBA" id="ARBA00022448"/>
    </source>
</evidence>
<evidence type="ECO:0000313" key="9">
    <source>
        <dbReference type="EMBL" id="MDT2964084.1"/>
    </source>
</evidence>
<dbReference type="GO" id="GO:0005886">
    <property type="term" value="C:plasma membrane"/>
    <property type="evidence" value="ECO:0007669"/>
    <property type="project" value="UniProtKB-SubCell"/>
</dbReference>
<keyword evidence="5 7" id="KW-1133">Transmembrane helix</keyword>
<feature type="transmembrane region" description="Helical" evidence="7">
    <location>
        <begin position="269"/>
        <end position="291"/>
    </location>
</feature>
<dbReference type="Gene3D" id="1.10.3720.10">
    <property type="entry name" value="MetI-like"/>
    <property type="match status" value="1"/>
</dbReference>
<dbReference type="EMBL" id="JARQDV010000002">
    <property type="protein sequence ID" value="MDT2964084.1"/>
    <property type="molecule type" value="Genomic_DNA"/>
</dbReference>
<evidence type="ECO:0000256" key="3">
    <source>
        <dbReference type="ARBA" id="ARBA00022475"/>
    </source>
</evidence>
<dbReference type="CDD" id="cd06261">
    <property type="entry name" value="TM_PBP2"/>
    <property type="match status" value="1"/>
</dbReference>
<dbReference type="InterPro" id="IPR051393">
    <property type="entry name" value="ABC_transporter_permease"/>
</dbReference>
<feature type="transmembrane region" description="Helical" evidence="7">
    <location>
        <begin position="165"/>
        <end position="188"/>
    </location>
</feature>
<keyword evidence="6 7" id="KW-0472">Membrane</keyword>
<proteinExistence type="inferred from homology"/>
<dbReference type="InterPro" id="IPR035906">
    <property type="entry name" value="MetI-like_sf"/>
</dbReference>
<feature type="transmembrane region" description="Helical" evidence="7">
    <location>
        <begin position="209"/>
        <end position="234"/>
    </location>
</feature>
<feature type="transmembrane region" description="Helical" evidence="7">
    <location>
        <begin position="84"/>
        <end position="105"/>
    </location>
</feature>
<dbReference type="GO" id="GO:0055085">
    <property type="term" value="P:transmembrane transport"/>
    <property type="evidence" value="ECO:0007669"/>
    <property type="project" value="InterPro"/>
</dbReference>
<comment type="caution">
    <text evidence="9">The sequence shown here is derived from an EMBL/GenBank/DDBJ whole genome shotgun (WGS) entry which is preliminary data.</text>
</comment>
<comment type="similarity">
    <text evidence="7">Belongs to the binding-protein-dependent transport system permease family.</text>
</comment>
<name>A0AAW8UIN2_ENTCA</name>
<evidence type="ECO:0000313" key="10">
    <source>
        <dbReference type="Proteomes" id="UP001268896"/>
    </source>
</evidence>
<gene>
    <name evidence="9" type="ORF">P7I32_05640</name>
</gene>
<dbReference type="Pfam" id="PF00528">
    <property type="entry name" value="BPD_transp_1"/>
    <property type="match status" value="1"/>
</dbReference>
<dbReference type="PANTHER" id="PTHR30193">
    <property type="entry name" value="ABC TRANSPORTER PERMEASE PROTEIN"/>
    <property type="match status" value="1"/>
</dbReference>
<dbReference type="AlphaFoldDB" id="A0AAW8UIN2"/>
<feature type="transmembrane region" description="Helical" evidence="7">
    <location>
        <begin position="117"/>
        <end position="138"/>
    </location>
</feature>
<evidence type="ECO:0000256" key="6">
    <source>
        <dbReference type="ARBA" id="ARBA00023136"/>
    </source>
</evidence>
<reference evidence="9" key="1">
    <citation type="submission" date="2023-03" db="EMBL/GenBank/DDBJ databases">
        <authorList>
            <person name="Shen W."/>
            <person name="Cai J."/>
        </authorList>
    </citation>
    <scope>NUCLEOTIDE SEQUENCE</scope>
    <source>
        <strain evidence="9">K72-2</strain>
    </source>
</reference>
<comment type="subcellular location">
    <subcellularLocation>
        <location evidence="1 7">Cell membrane</location>
        <topology evidence="1 7">Multi-pass membrane protein</topology>
    </subcellularLocation>
</comment>
<feature type="transmembrane region" description="Helical" evidence="7">
    <location>
        <begin position="21"/>
        <end position="47"/>
    </location>
</feature>
<sequence>MDRSATQLQLNQKKRKRTQSRWFFAFVSPWIIGFVCFTIGPMIFSIIMSFTDWDMFSEFNFIGFDNYLRLFKDDIFLKALANTFQYTLISVPINLLLSLGMAYLLSFHLKGMRVFRTIYYLPSIVPIVASTMLFTRLLSSKGLVNQALALFGIDGPVWLLSKDHVLWSFVFLSLWGVGGTMILMLSAINSVGEEMYESALLDGASRFRMFISITIPQISPILFFNLITGVIGSLQTFTQVYMMTGGGPDYASEMIVPYLYRNAFSFYRMGYASAMAWVLFMIVMVLSLIVLKSSSLWVFYEEEVK</sequence>
<dbReference type="PANTHER" id="PTHR30193:SF1">
    <property type="entry name" value="ABC TRANSPORTER PERMEASE PROTEIN YESP-RELATED"/>
    <property type="match status" value="1"/>
</dbReference>
<evidence type="ECO:0000256" key="1">
    <source>
        <dbReference type="ARBA" id="ARBA00004651"/>
    </source>
</evidence>
<keyword evidence="2 7" id="KW-0813">Transport</keyword>
<organism evidence="9 10">
    <name type="scientific">Enterococcus casseliflavus</name>
    <name type="common">Enterococcus flavescens</name>
    <dbReference type="NCBI Taxonomy" id="37734"/>
    <lineage>
        <taxon>Bacteria</taxon>
        <taxon>Bacillati</taxon>
        <taxon>Bacillota</taxon>
        <taxon>Bacilli</taxon>
        <taxon>Lactobacillales</taxon>
        <taxon>Enterococcaceae</taxon>
        <taxon>Enterococcus</taxon>
    </lineage>
</organism>
<keyword evidence="3" id="KW-1003">Cell membrane</keyword>
<dbReference type="Proteomes" id="UP001268896">
    <property type="component" value="Unassembled WGS sequence"/>
</dbReference>
<dbReference type="RefSeq" id="WP_223597543.1">
    <property type="nucleotide sequence ID" value="NZ_BJMG01000004.1"/>
</dbReference>
<dbReference type="InterPro" id="IPR000515">
    <property type="entry name" value="MetI-like"/>
</dbReference>
<evidence type="ECO:0000256" key="4">
    <source>
        <dbReference type="ARBA" id="ARBA00022692"/>
    </source>
</evidence>
<accession>A0AAW8UIN2</accession>
<feature type="domain" description="ABC transmembrane type-1" evidence="8">
    <location>
        <begin position="80"/>
        <end position="290"/>
    </location>
</feature>
<protein>
    <submittedName>
        <fullName evidence="9">Sugar ABC transporter permease</fullName>
    </submittedName>
</protein>
<evidence type="ECO:0000259" key="8">
    <source>
        <dbReference type="PROSITE" id="PS50928"/>
    </source>
</evidence>
<evidence type="ECO:0000256" key="5">
    <source>
        <dbReference type="ARBA" id="ARBA00022989"/>
    </source>
</evidence>
<evidence type="ECO:0000256" key="7">
    <source>
        <dbReference type="RuleBase" id="RU363032"/>
    </source>
</evidence>